<evidence type="ECO:0000313" key="2">
    <source>
        <dbReference type="Proteomes" id="UP000478052"/>
    </source>
</evidence>
<proteinExistence type="predicted"/>
<comment type="caution">
    <text evidence="1">The sequence shown here is derived from an EMBL/GenBank/DDBJ whole genome shotgun (WGS) entry which is preliminary data.</text>
</comment>
<reference evidence="1 2" key="1">
    <citation type="submission" date="2019-08" db="EMBL/GenBank/DDBJ databases">
        <title>Whole genome of Aphis craccivora.</title>
        <authorList>
            <person name="Voronova N.V."/>
            <person name="Shulinski R.S."/>
            <person name="Bandarenka Y.V."/>
            <person name="Zhorov D.G."/>
            <person name="Warner D."/>
        </authorList>
    </citation>
    <scope>NUCLEOTIDE SEQUENCE [LARGE SCALE GENOMIC DNA]</scope>
    <source>
        <strain evidence="1">180601</strain>
        <tissue evidence="1">Whole Body</tissue>
    </source>
</reference>
<gene>
    <name evidence="1" type="ORF">FWK35_00005685</name>
</gene>
<sequence length="84" mass="9405">MIYGGFSVRFGFLIGVGIRSFGWMDGFFEGSFVDWASFEVSSMFLSAKCSFGGTLSIYRTHFCKVVFTTLTHLGSCQQLFRVCP</sequence>
<evidence type="ECO:0000313" key="1">
    <source>
        <dbReference type="EMBL" id="KAF0766948.1"/>
    </source>
</evidence>
<dbReference type="EMBL" id="VUJU01001070">
    <property type="protein sequence ID" value="KAF0766948.1"/>
    <property type="molecule type" value="Genomic_DNA"/>
</dbReference>
<organism evidence="1 2">
    <name type="scientific">Aphis craccivora</name>
    <name type="common">Cowpea aphid</name>
    <dbReference type="NCBI Taxonomy" id="307492"/>
    <lineage>
        <taxon>Eukaryota</taxon>
        <taxon>Metazoa</taxon>
        <taxon>Ecdysozoa</taxon>
        <taxon>Arthropoda</taxon>
        <taxon>Hexapoda</taxon>
        <taxon>Insecta</taxon>
        <taxon>Pterygota</taxon>
        <taxon>Neoptera</taxon>
        <taxon>Paraneoptera</taxon>
        <taxon>Hemiptera</taxon>
        <taxon>Sternorrhyncha</taxon>
        <taxon>Aphidomorpha</taxon>
        <taxon>Aphidoidea</taxon>
        <taxon>Aphididae</taxon>
        <taxon>Aphidini</taxon>
        <taxon>Aphis</taxon>
        <taxon>Aphis</taxon>
    </lineage>
</organism>
<protein>
    <submittedName>
        <fullName evidence="1">Uncharacterized protein</fullName>
    </submittedName>
</protein>
<name>A0A6G0Z818_APHCR</name>
<keyword evidence="2" id="KW-1185">Reference proteome</keyword>
<dbReference type="Proteomes" id="UP000478052">
    <property type="component" value="Unassembled WGS sequence"/>
</dbReference>
<accession>A0A6G0Z818</accession>
<dbReference type="AlphaFoldDB" id="A0A6G0Z818"/>